<evidence type="ECO:0000256" key="2">
    <source>
        <dbReference type="PROSITE-ProRule" id="PRU00023"/>
    </source>
</evidence>
<keyword evidence="6" id="KW-1185">Reference proteome</keyword>
<dbReference type="SMART" id="SM00248">
    <property type="entry name" value="ANK"/>
    <property type="match status" value="3"/>
</dbReference>
<evidence type="ECO:0008006" key="7">
    <source>
        <dbReference type="Google" id="ProtNLM"/>
    </source>
</evidence>
<dbReference type="PROSITE" id="PS50297">
    <property type="entry name" value="ANK_REP_REGION"/>
    <property type="match status" value="1"/>
</dbReference>
<evidence type="ECO:0000313" key="6">
    <source>
        <dbReference type="Proteomes" id="UP000801428"/>
    </source>
</evidence>
<accession>A0A9P4W7S1</accession>
<dbReference type="Pfam" id="PF06985">
    <property type="entry name" value="HET"/>
    <property type="match status" value="1"/>
</dbReference>
<evidence type="ECO:0000259" key="4">
    <source>
        <dbReference type="Pfam" id="PF24883"/>
    </source>
</evidence>
<dbReference type="SUPFAM" id="SSF52540">
    <property type="entry name" value="P-loop containing nucleoside triphosphate hydrolases"/>
    <property type="match status" value="1"/>
</dbReference>
<dbReference type="Gene3D" id="3.40.50.300">
    <property type="entry name" value="P-loop containing nucleotide triphosphate hydrolases"/>
    <property type="match status" value="1"/>
</dbReference>
<reference evidence="5" key="1">
    <citation type="submission" date="2019-04" db="EMBL/GenBank/DDBJ databases">
        <title>Sequencing of skin fungus with MAO and IRED activity.</title>
        <authorList>
            <person name="Marsaioli A.J."/>
            <person name="Bonatto J.M.C."/>
            <person name="Reis Junior O."/>
        </authorList>
    </citation>
    <scope>NUCLEOTIDE SEQUENCE</scope>
    <source>
        <strain evidence="5">30M1</strain>
    </source>
</reference>
<gene>
    <name evidence="5" type="ORF">E8E13_002798</name>
</gene>
<feature type="repeat" description="ANK" evidence="2">
    <location>
        <begin position="925"/>
        <end position="949"/>
    </location>
</feature>
<comment type="caution">
    <text evidence="5">The sequence shown here is derived from an EMBL/GenBank/DDBJ whole genome shotgun (WGS) entry which is preliminary data.</text>
</comment>
<organism evidence="5 6">
    <name type="scientific">Curvularia kusanoi</name>
    <name type="common">Cochliobolus kusanoi</name>
    <dbReference type="NCBI Taxonomy" id="90978"/>
    <lineage>
        <taxon>Eukaryota</taxon>
        <taxon>Fungi</taxon>
        <taxon>Dikarya</taxon>
        <taxon>Ascomycota</taxon>
        <taxon>Pezizomycotina</taxon>
        <taxon>Dothideomycetes</taxon>
        <taxon>Pleosporomycetidae</taxon>
        <taxon>Pleosporales</taxon>
        <taxon>Pleosporineae</taxon>
        <taxon>Pleosporaceae</taxon>
        <taxon>Curvularia</taxon>
    </lineage>
</organism>
<name>A0A9P4W7S1_CURKU</name>
<dbReference type="InterPro" id="IPR002110">
    <property type="entry name" value="Ankyrin_rpt"/>
</dbReference>
<dbReference type="OrthoDB" id="1577640at2759"/>
<dbReference type="Proteomes" id="UP000801428">
    <property type="component" value="Unassembled WGS sequence"/>
</dbReference>
<dbReference type="EMBL" id="SWKU01000034">
    <property type="protein sequence ID" value="KAF2995238.1"/>
    <property type="molecule type" value="Genomic_DNA"/>
</dbReference>
<evidence type="ECO:0000256" key="1">
    <source>
        <dbReference type="ARBA" id="ARBA00022737"/>
    </source>
</evidence>
<dbReference type="InterPro" id="IPR036770">
    <property type="entry name" value="Ankyrin_rpt-contain_sf"/>
</dbReference>
<dbReference type="InterPro" id="IPR027417">
    <property type="entry name" value="P-loop_NTPase"/>
</dbReference>
<feature type="domain" description="Heterokaryon incompatibility" evidence="3">
    <location>
        <begin position="27"/>
        <end position="146"/>
    </location>
</feature>
<proteinExistence type="predicted"/>
<feature type="domain" description="Nephrocystin 3-like N-terminal" evidence="4">
    <location>
        <begin position="284"/>
        <end position="459"/>
    </location>
</feature>
<protein>
    <recommendedName>
        <fullName evidence="7">HET-domain-containing protein</fullName>
    </recommendedName>
</protein>
<dbReference type="AlphaFoldDB" id="A0A9P4W7S1"/>
<evidence type="ECO:0000259" key="3">
    <source>
        <dbReference type="Pfam" id="PF06985"/>
    </source>
</evidence>
<dbReference type="Pfam" id="PF24883">
    <property type="entry name" value="NPHP3_N"/>
    <property type="match status" value="1"/>
</dbReference>
<dbReference type="SUPFAM" id="SSF48403">
    <property type="entry name" value="Ankyrin repeat"/>
    <property type="match status" value="1"/>
</dbReference>
<keyword evidence="1" id="KW-0677">Repeat</keyword>
<dbReference type="PANTHER" id="PTHR10622">
    <property type="entry name" value="HET DOMAIN-CONTAINING PROTEIN"/>
    <property type="match status" value="1"/>
</dbReference>
<dbReference type="Pfam" id="PF12796">
    <property type="entry name" value="Ank_2"/>
    <property type="match status" value="1"/>
</dbReference>
<sequence>MRLLHIDDHGTVRLTEELLSKDKTPAYAILSHTWGEEEVTFDDLTEGKGTDKIGFDKIRFCMQQAARDGLKFSWVDTCCIKKDNPTELQHSINSMFRWYKEAAKCYVYMADVSTSKQPQDCRTQNGVWREDFTRSRWFTRGWTLQELLAPHDVSFFSREGEMLGSLDKLKELVQMVTGLPLSVFSGTDLHTYGIEERLSWTAKRHTTREEDKAYSLLGIFNVFLPLIYGEGEDNAFRRLRSEIRERKNDAIAFARLSETELRCLSSISFSEQANRYHDILTAKETCEWLLTHPVFLKWRNSSCGLFWVKGNPGVGKSVLMKFAVDSLRKSDRAEIVLSYFVYGQGTELQRTPLGILRAILSDLLRQLPDHLGDLTKKFNEYNEQHGIQVGGWAWSQSELEREFERILKFQTGNRQITIFIDALDELGENSAKTLLRFFRTLTTELSKRNRQARFCVSSRHYPIIGHDTIPHVNVEQENSRDLAWYVRERVQEIESETAREEIERELLSKAQGAFQWVYLVTDSIIADDLIGLSHEALLRQIALCPENLGELYSTLLELGPEPDKRRTLALIQWILYAVRPLTAGALREALSVSANTHLKTHGELKLDRGWSDTAAAFDRYVKHLSKGLVRLQHLESKGWNSTAQLIHQSVADYLLDEAFDKLGTSNRKAAHLQLARACLRYLTYDEILHVPRLRPSLLDRWRDSYGSRDGWKLSYVDRSAFLPEFSLAEYATDYIIEHFICAGGVTSLESDLAKVYAAARDKYDRVRLLAASEGPYEASEGVIRQLLIMDPSAVETPDQAGLTAPLAALRVARKTYNFGAVNLILSLGRFSKQSLPLTHFFYELCETARQDIAGTNTEYFLHLWTLHGLKAVTRPLLDSDKVNINAIDTKARSMLWHAAKNGSDILVDLLVNSAQPIQIDAPDYVGITPLQNAVDSGIIRIVELLLDTGKVNVNAQDWFGRTSLTRARERGFQHMIEMFLACGARPAEIESIEMEYHRPFCHICKYKTSSKVCSSNR</sequence>
<dbReference type="InterPro" id="IPR010730">
    <property type="entry name" value="HET"/>
</dbReference>
<keyword evidence="2" id="KW-0040">ANK repeat</keyword>
<dbReference type="PROSITE" id="PS50088">
    <property type="entry name" value="ANK_REPEAT"/>
    <property type="match status" value="1"/>
</dbReference>
<dbReference type="InterPro" id="IPR056884">
    <property type="entry name" value="NPHP3-like_N"/>
</dbReference>
<evidence type="ECO:0000313" key="5">
    <source>
        <dbReference type="EMBL" id="KAF2995238.1"/>
    </source>
</evidence>
<dbReference type="Gene3D" id="1.25.40.20">
    <property type="entry name" value="Ankyrin repeat-containing domain"/>
    <property type="match status" value="1"/>
</dbReference>
<dbReference type="PANTHER" id="PTHR10622:SF13">
    <property type="entry name" value="NACHT DOMAIN-CONTAINING PROTEIN"/>
    <property type="match status" value="1"/>
</dbReference>